<dbReference type="Proteomes" id="UP000181980">
    <property type="component" value="Unassembled WGS sequence"/>
</dbReference>
<dbReference type="Pfam" id="PF01244">
    <property type="entry name" value="Peptidase_M19"/>
    <property type="match status" value="1"/>
</dbReference>
<evidence type="ECO:0000313" key="2">
    <source>
        <dbReference type="Proteomes" id="UP000181980"/>
    </source>
</evidence>
<dbReference type="AlphaFoldDB" id="A0A1H5PQ65"/>
<dbReference type="PROSITE" id="PS51365">
    <property type="entry name" value="RENAL_DIPEPTIDASE_2"/>
    <property type="match status" value="1"/>
</dbReference>
<reference evidence="2" key="1">
    <citation type="submission" date="2016-10" db="EMBL/GenBank/DDBJ databases">
        <authorList>
            <person name="Varghese N."/>
            <person name="Submissions S."/>
        </authorList>
    </citation>
    <scope>NUCLEOTIDE SEQUENCE [LARGE SCALE GENOMIC DNA]</scope>
    <source>
        <strain evidence="2">DSM 45237</strain>
    </source>
</reference>
<dbReference type="RefSeq" id="WP_069109222.1">
    <property type="nucleotide sequence ID" value="NZ_FNUC01000004.1"/>
</dbReference>
<dbReference type="InterPro" id="IPR008257">
    <property type="entry name" value="Pept_M19"/>
</dbReference>
<dbReference type="GO" id="GO:0070573">
    <property type="term" value="F:metallodipeptidase activity"/>
    <property type="evidence" value="ECO:0007669"/>
    <property type="project" value="InterPro"/>
</dbReference>
<dbReference type="STRING" id="561176.SAMN04488561_4936"/>
<name>A0A1H5PQ65_9ACTN</name>
<evidence type="ECO:0000313" key="1">
    <source>
        <dbReference type="EMBL" id="SEF15368.1"/>
    </source>
</evidence>
<organism evidence="1 2">
    <name type="scientific">Jiangella alba</name>
    <dbReference type="NCBI Taxonomy" id="561176"/>
    <lineage>
        <taxon>Bacteria</taxon>
        <taxon>Bacillati</taxon>
        <taxon>Actinomycetota</taxon>
        <taxon>Actinomycetes</taxon>
        <taxon>Jiangellales</taxon>
        <taxon>Jiangellaceae</taxon>
        <taxon>Jiangella</taxon>
    </lineage>
</organism>
<dbReference type="PANTHER" id="PTHR10443">
    <property type="entry name" value="MICROSOMAL DIPEPTIDASE"/>
    <property type="match status" value="1"/>
</dbReference>
<dbReference type="EMBL" id="FNUC01000004">
    <property type="protein sequence ID" value="SEF15368.1"/>
    <property type="molecule type" value="Genomic_DNA"/>
</dbReference>
<dbReference type="Gene3D" id="3.20.20.140">
    <property type="entry name" value="Metal-dependent hydrolases"/>
    <property type="match status" value="1"/>
</dbReference>
<protein>
    <submittedName>
        <fullName evidence="1">Membrane dipeptidase</fullName>
    </submittedName>
</protein>
<proteinExistence type="predicted"/>
<accession>A0A1H5PQ65</accession>
<dbReference type="OrthoDB" id="9804920at2"/>
<gene>
    <name evidence="1" type="ORF">SAMN04488561_4936</name>
</gene>
<dbReference type="InterPro" id="IPR032466">
    <property type="entry name" value="Metal_Hydrolase"/>
</dbReference>
<sequence>MTDTVKPATPYRSGRYTGYTSFSYLEEGRDYEAFALAPELGRVPAYELGLDDAQEERTRRLVQDNVIISLHDHPQVFPDDMNEVRGYIRTGRERTGYLGLSQSGMTAVFDNMMDGTACVTSKSGWKFDDIVYDIGMRTSDIAHQDYVTIALGLEDIRSAHRNDQLAIVLCLEAATPIENEVDRIDLLYGLGVRQMGIAYSEANTLGSGLKEAGDGGLTVFGHRAVERMNKLGVAIDVSHSGDRTCMDTFAASAKPVLITHAGARALWPTPRMKPDEVIRGCAETGGVIGIEAAPHTTLTQAHLEHSIESVMEHFEYCAELVGIEHVAFGPDTLYGDHVTLHDVFASNLGVHDAHKGPSYPKMPYVDGLENPTECFHNIVGWLVKHGYSDEDIIAVTGGNIMRALGEIWV</sequence>
<dbReference type="GO" id="GO:0006508">
    <property type="term" value="P:proteolysis"/>
    <property type="evidence" value="ECO:0007669"/>
    <property type="project" value="InterPro"/>
</dbReference>
<dbReference type="SUPFAM" id="SSF51556">
    <property type="entry name" value="Metallo-dependent hydrolases"/>
    <property type="match status" value="1"/>
</dbReference>
<keyword evidence="2" id="KW-1185">Reference proteome</keyword>
<dbReference type="PANTHER" id="PTHR10443:SF12">
    <property type="entry name" value="DIPEPTIDASE"/>
    <property type="match status" value="1"/>
</dbReference>